<keyword evidence="4 6" id="KW-0808">Transferase</keyword>
<keyword evidence="5" id="KW-0128">Catecholamine metabolism</keyword>
<dbReference type="Pfam" id="PF00685">
    <property type="entry name" value="Sulfotransfer_1"/>
    <property type="match status" value="1"/>
</dbReference>
<evidence type="ECO:0000313" key="9">
    <source>
        <dbReference type="Proteomes" id="UP000007303"/>
    </source>
</evidence>
<keyword evidence="9" id="KW-1185">Reference proteome</keyword>
<accession>H3DP35</accession>
<evidence type="ECO:0000256" key="5">
    <source>
        <dbReference type="ARBA" id="ARBA00022939"/>
    </source>
</evidence>
<evidence type="ECO:0000313" key="8">
    <source>
        <dbReference type="Ensembl" id="ENSTNIP00000022284.1"/>
    </source>
</evidence>
<evidence type="ECO:0000256" key="3">
    <source>
        <dbReference type="ARBA" id="ARBA00022490"/>
    </source>
</evidence>
<dbReference type="GO" id="GO:0005737">
    <property type="term" value="C:cytoplasm"/>
    <property type="evidence" value="ECO:0007669"/>
    <property type="project" value="UniProtKB-SubCell"/>
</dbReference>
<dbReference type="FunFam" id="3.40.50.300:FF:000433">
    <property type="entry name" value="Estrogen sulfotransferase"/>
    <property type="match status" value="1"/>
</dbReference>
<keyword evidence="3" id="KW-0963">Cytoplasm</keyword>
<dbReference type="HOGENOM" id="CLU_027239_1_0_1"/>
<evidence type="ECO:0000256" key="4">
    <source>
        <dbReference type="ARBA" id="ARBA00022679"/>
    </source>
</evidence>
<dbReference type="AlphaFoldDB" id="H3DP35"/>
<dbReference type="GeneTree" id="ENSGT00940000166159"/>
<comment type="similarity">
    <text evidence="2 6">Belongs to the sulfotransferase 1 family.</text>
</comment>
<dbReference type="InParanoid" id="H3DP35"/>
<sequence>TRSGPIMAVEEKFLRFHGLLVPKETHDLESLKFALNFAFKDNDVVAVTYPKSGTIWMQEILPLLLNKGDLTPLQTIPNWDRVPWLEEKRLALIEDQLPTPRAMVTHFPYHLMPPSLHTSKAKVIYVMRNPKDVLVSSYYFHQMAAFLQDPGTFDEFLTTFLEGKVLFGKWTDHVKSWRHTDLGDRIMFITYEEMVQDLPAALRRLSEFLGCNLSDQVIQKIAEHCSFKMMKKNPMSNFSLVPSQYMDSSKSPFLRKGVAGDWKNHFSSEQLVKFSSVIKKELENEYSSLPWSL</sequence>
<evidence type="ECO:0000256" key="2">
    <source>
        <dbReference type="ARBA" id="ARBA00005771"/>
    </source>
</evidence>
<dbReference type="GO" id="GO:0008146">
    <property type="term" value="F:sulfotransferase activity"/>
    <property type="evidence" value="ECO:0007669"/>
    <property type="project" value="Ensembl"/>
</dbReference>
<reference evidence="8" key="3">
    <citation type="submission" date="2025-09" db="UniProtKB">
        <authorList>
            <consortium name="Ensembl"/>
        </authorList>
    </citation>
    <scope>IDENTIFICATION</scope>
</reference>
<protein>
    <recommendedName>
        <fullName evidence="6">Sulfotransferase</fullName>
        <ecNumber evidence="6">2.8.2.-</ecNumber>
    </recommendedName>
</protein>
<dbReference type="GO" id="GO:0006584">
    <property type="term" value="P:catecholamine metabolic process"/>
    <property type="evidence" value="ECO:0007669"/>
    <property type="project" value="UniProtKB-KW"/>
</dbReference>
<dbReference type="PANTHER" id="PTHR11783">
    <property type="entry name" value="SULFOTRANSFERASE SULT"/>
    <property type="match status" value="1"/>
</dbReference>
<evidence type="ECO:0000256" key="1">
    <source>
        <dbReference type="ARBA" id="ARBA00004496"/>
    </source>
</evidence>
<feature type="domain" description="Sulfotransferase" evidence="7">
    <location>
        <begin position="41"/>
        <end position="283"/>
    </location>
</feature>
<dbReference type="SUPFAM" id="SSF52540">
    <property type="entry name" value="P-loop containing nucleoside triphosphate hydrolases"/>
    <property type="match status" value="1"/>
</dbReference>
<organism evidence="8 9">
    <name type="scientific">Tetraodon nigroviridis</name>
    <name type="common">Spotted green pufferfish</name>
    <name type="synonym">Chelonodon nigroviridis</name>
    <dbReference type="NCBI Taxonomy" id="99883"/>
    <lineage>
        <taxon>Eukaryota</taxon>
        <taxon>Metazoa</taxon>
        <taxon>Chordata</taxon>
        <taxon>Craniata</taxon>
        <taxon>Vertebrata</taxon>
        <taxon>Euteleostomi</taxon>
        <taxon>Actinopterygii</taxon>
        <taxon>Neopterygii</taxon>
        <taxon>Teleostei</taxon>
        <taxon>Neoteleostei</taxon>
        <taxon>Acanthomorphata</taxon>
        <taxon>Eupercaria</taxon>
        <taxon>Tetraodontiformes</taxon>
        <taxon>Tetradontoidea</taxon>
        <taxon>Tetraodontidae</taxon>
        <taxon>Tetraodon</taxon>
    </lineage>
</organism>
<dbReference type="GO" id="GO:0006805">
    <property type="term" value="P:xenobiotic metabolic process"/>
    <property type="evidence" value="ECO:0007669"/>
    <property type="project" value="UniProtKB-ARBA"/>
</dbReference>
<dbReference type="OMA" id="VAPHAFF"/>
<dbReference type="Proteomes" id="UP000007303">
    <property type="component" value="Unassembled WGS sequence"/>
</dbReference>
<name>H3DP35_TETNG</name>
<dbReference type="GO" id="GO:0009725">
    <property type="term" value="P:response to hormone"/>
    <property type="evidence" value="ECO:0007669"/>
    <property type="project" value="Ensembl"/>
</dbReference>
<dbReference type="STRING" id="99883.ENSTNIP00000022284"/>
<dbReference type="InterPro" id="IPR000863">
    <property type="entry name" value="Sulfotransferase_dom"/>
</dbReference>
<dbReference type="Gene3D" id="3.40.50.300">
    <property type="entry name" value="P-loop containing nucleotide triphosphate hydrolases"/>
    <property type="match status" value="1"/>
</dbReference>
<dbReference type="GO" id="GO:0033574">
    <property type="term" value="P:response to testosterone"/>
    <property type="evidence" value="ECO:0007669"/>
    <property type="project" value="Ensembl"/>
</dbReference>
<evidence type="ECO:0000256" key="6">
    <source>
        <dbReference type="RuleBase" id="RU361155"/>
    </source>
</evidence>
<dbReference type="FunCoup" id="H3DP35">
    <property type="interactions" value="51"/>
</dbReference>
<proteinExistence type="inferred from homology"/>
<dbReference type="GO" id="GO:0051923">
    <property type="term" value="P:sulfation"/>
    <property type="evidence" value="ECO:0007669"/>
    <property type="project" value="Ensembl"/>
</dbReference>
<dbReference type="Ensembl" id="ENSTNIT00000022523.1">
    <property type="protein sequence ID" value="ENSTNIP00000022284.1"/>
    <property type="gene ID" value="ENSTNIG00000019090.1"/>
</dbReference>
<comment type="subcellular location">
    <subcellularLocation>
        <location evidence="1">Cytoplasm</location>
    </subcellularLocation>
</comment>
<dbReference type="EC" id="2.8.2.-" evidence="6"/>
<reference evidence="8" key="2">
    <citation type="submission" date="2025-08" db="UniProtKB">
        <authorList>
            <consortium name="Ensembl"/>
        </authorList>
    </citation>
    <scope>IDENTIFICATION</scope>
</reference>
<dbReference type="InterPro" id="IPR027417">
    <property type="entry name" value="P-loop_NTPase"/>
</dbReference>
<evidence type="ECO:0000259" key="7">
    <source>
        <dbReference type="Pfam" id="PF00685"/>
    </source>
</evidence>
<reference evidence="9" key="1">
    <citation type="journal article" date="2004" name="Nature">
        <title>Genome duplication in the teleost fish Tetraodon nigroviridis reveals the early vertebrate proto-karyotype.</title>
        <authorList>
            <person name="Jaillon O."/>
            <person name="Aury J.-M."/>
            <person name="Brunet F."/>
            <person name="Petit J.-L."/>
            <person name="Stange-Thomann N."/>
            <person name="Mauceli E."/>
            <person name="Bouneau L."/>
            <person name="Fischer C."/>
            <person name="Ozouf-Costaz C."/>
            <person name="Bernot A."/>
            <person name="Nicaud S."/>
            <person name="Jaffe D."/>
            <person name="Fisher S."/>
            <person name="Lutfalla G."/>
            <person name="Dossat C."/>
            <person name="Segurens B."/>
            <person name="Dasilva C."/>
            <person name="Salanoubat M."/>
            <person name="Levy M."/>
            <person name="Boudet N."/>
            <person name="Castellano S."/>
            <person name="Anthouard V."/>
            <person name="Jubin C."/>
            <person name="Castelli V."/>
            <person name="Katinka M."/>
            <person name="Vacherie B."/>
            <person name="Biemont C."/>
            <person name="Skalli Z."/>
            <person name="Cattolico L."/>
            <person name="Poulain J."/>
            <person name="De Berardinis V."/>
            <person name="Cruaud C."/>
            <person name="Duprat S."/>
            <person name="Brottier P."/>
            <person name="Coutanceau J.-P."/>
            <person name="Gouzy J."/>
            <person name="Parra G."/>
            <person name="Lardier G."/>
            <person name="Chapple C."/>
            <person name="McKernan K.J."/>
            <person name="McEwan P."/>
            <person name="Bosak S."/>
            <person name="Kellis M."/>
            <person name="Volff J.-N."/>
            <person name="Guigo R."/>
            <person name="Zody M.C."/>
            <person name="Mesirov J."/>
            <person name="Lindblad-Toh K."/>
            <person name="Birren B."/>
            <person name="Nusbaum C."/>
            <person name="Kahn D."/>
            <person name="Robinson-Rechavi M."/>
            <person name="Laudet V."/>
            <person name="Schachter V."/>
            <person name="Quetier F."/>
            <person name="Saurin W."/>
            <person name="Scarpelli C."/>
            <person name="Wincker P."/>
            <person name="Lander E.S."/>
            <person name="Weissenbach J."/>
            <person name="Roest Crollius H."/>
        </authorList>
    </citation>
    <scope>NUCLEOTIDE SEQUENCE [LARGE SCALE GENOMIC DNA]</scope>
</reference>